<evidence type="ECO:0000256" key="14">
    <source>
        <dbReference type="PIRSR" id="PIRSR611612-52"/>
    </source>
</evidence>
<dbReference type="PANTHER" id="PTHR33569:SF1">
    <property type="entry name" value="UREASE"/>
    <property type="match status" value="1"/>
</dbReference>
<dbReference type="Pfam" id="PF00699">
    <property type="entry name" value="Urease_beta"/>
    <property type="match status" value="1"/>
</dbReference>
<dbReference type="FunFam" id="3.30.280.10:FF:000001">
    <property type="entry name" value="Urease subunit alpha"/>
    <property type="match status" value="1"/>
</dbReference>
<evidence type="ECO:0000256" key="15">
    <source>
        <dbReference type="PROSITE-ProRule" id="PRU00700"/>
    </source>
</evidence>
<dbReference type="PANTHER" id="PTHR33569">
    <property type="entry name" value="UREASE"/>
    <property type="match status" value="1"/>
</dbReference>
<dbReference type="UniPathway" id="UPA00258">
    <property type="reaction ID" value="UER00370"/>
</dbReference>
<evidence type="ECO:0000256" key="5">
    <source>
        <dbReference type="ARBA" id="ARBA00022596"/>
    </source>
</evidence>
<dbReference type="EC" id="3.5.1.5" evidence="3 11"/>
<dbReference type="NCBIfam" id="TIGR00192">
    <property type="entry name" value="urease_beta"/>
    <property type="match status" value="1"/>
</dbReference>
<feature type="binding site" description="via carbamate group" evidence="13">
    <location>
        <position position="487"/>
    </location>
    <ligand>
        <name>Ni(2+)</name>
        <dbReference type="ChEBI" id="CHEBI:49786"/>
        <label>1</label>
    </ligand>
</feature>
<protein>
    <recommendedName>
        <fullName evidence="4 11">Urease</fullName>
        <ecNumber evidence="3 11">3.5.1.5</ecNumber>
    </recommendedName>
    <alternativeName>
        <fullName evidence="9 11">Urea amidohydrolase</fullName>
    </alternativeName>
</protein>
<dbReference type="InterPro" id="IPR017950">
    <property type="entry name" value="Urease_AS"/>
</dbReference>
<comment type="pathway">
    <text evidence="1 11">Nitrogen metabolism; urea degradation; CO(2) and NH(3) from urea (urease route): step 1/1.</text>
</comment>
<dbReference type="PROSITE" id="PS00145">
    <property type="entry name" value="UREASE_2"/>
    <property type="match status" value="1"/>
</dbReference>
<evidence type="ECO:0000256" key="4">
    <source>
        <dbReference type="ARBA" id="ARBA00013883"/>
    </source>
</evidence>
<dbReference type="AlphaFoldDB" id="A0A0C3S5B8"/>
<dbReference type="SUPFAM" id="SSF51556">
    <property type="entry name" value="Metallo-dependent hydrolases"/>
    <property type="match status" value="1"/>
</dbReference>
<dbReference type="CDD" id="cd00407">
    <property type="entry name" value="Urease_beta"/>
    <property type="match status" value="1"/>
</dbReference>
<dbReference type="Pfam" id="PF00547">
    <property type="entry name" value="Urease_gamma"/>
    <property type="match status" value="1"/>
</dbReference>
<dbReference type="InterPro" id="IPR008221">
    <property type="entry name" value="Urease"/>
</dbReference>
<dbReference type="NCBIfam" id="TIGR01792">
    <property type="entry name" value="urease_alph"/>
    <property type="match status" value="1"/>
</dbReference>
<dbReference type="InterPro" id="IPR032466">
    <property type="entry name" value="Metal_Hydrolase"/>
</dbReference>
<comment type="cofactor">
    <cofactor evidence="13">
        <name>Ni cation</name>
        <dbReference type="ChEBI" id="CHEBI:25516"/>
    </cofactor>
    <text evidence="13">Binds 2 nickel ions per subunit.</text>
</comment>
<dbReference type="CDD" id="cd00390">
    <property type="entry name" value="Urease_gamma"/>
    <property type="match status" value="1"/>
</dbReference>
<dbReference type="GO" id="GO:0009039">
    <property type="term" value="F:urease activity"/>
    <property type="evidence" value="ECO:0007669"/>
    <property type="project" value="UniProtKB-EC"/>
</dbReference>
<dbReference type="GO" id="GO:0035550">
    <property type="term" value="C:urease complex"/>
    <property type="evidence" value="ECO:0007669"/>
    <property type="project" value="InterPro"/>
</dbReference>
<dbReference type="PROSITE" id="PS01120">
    <property type="entry name" value="UREASE_1"/>
    <property type="match status" value="1"/>
</dbReference>
<dbReference type="Gene3D" id="3.20.20.140">
    <property type="entry name" value="Metal-dependent hydrolases"/>
    <property type="match status" value="1"/>
</dbReference>
<dbReference type="SUPFAM" id="SSF51278">
    <property type="entry name" value="Urease, beta-subunit"/>
    <property type="match status" value="1"/>
</dbReference>
<sequence>MRLSPREQDKLLLHQAGFLAQKRLARGLRLNQTEAIALIASQLQERIRDGKHSVADLMQHGKTLLGRRHVLPGVPTLLHEIQVEGTFEDGVFLVTVHDPICTEDGDLAAALYGSFLPLPSAAAFEPIEPSAFSREKAPGALVLQKQPIELCPGRDKIRLKVTNNGDRPVQVGSHYHFIETNGALTFDRGKAYGKRLHIAAGTAVRFEPGDVKTVTLVDIGGAKIISGGNRLATGKVDLSRTDAIVEELVRKGFGHEPQPGVLELSSNDGCLSHEAYAAMFGPTTGDKVRLGDTALWIEVEKDLTSYGDEVKFGGGKTIREGMGQATNRSASETLDLVITNALIVDWSGIYKADVGVKDGLIVGIGKAGNPDVMDGVDPALVVGSSTEAIAGEKLILTAGAIDAHVHYICPQQITESLASGVTTIIGGGTGPSSGTNATTCTPSPFYMRQMLAATDSLPMNFAFTGKGNDSGPQALEDIVKAGAAGLKLHEDWGTTPSAIMNCLDIGDKYDVQVNIHTDTLNESGFVESTIKAFGDRTIHTYHTEGAGGGHAPDIIRVCEFENVLPSSTNPTRPYANNTLDEHLDMLMVCHHLDKNIPEDVAFAESRIRAETVAAEDVLHDEGAIAMISSDSQAMGRVGEVISRTWRTASKMREFRGPLVSLGDAAGGSDNHRVKRYISKYTINPAITHGIGHLVGQVAVGALADLVLWKPENFGTKPELVLKSGVIAWAQMGDANASIPTVQPVVGRPMWGSHAGSAALNSVAFVSAVSIASGTIASYGLAKRVEAVRDCRTVKKRDMKWNSATPKMMVDPETYSVYCDGVLADMAPATHLPLTRYYNLF</sequence>
<comment type="catalytic activity">
    <reaction evidence="11">
        <text>urea + 2 H2O + H(+) = hydrogencarbonate + 2 NH4(+)</text>
        <dbReference type="Rhea" id="RHEA:20557"/>
        <dbReference type="ChEBI" id="CHEBI:15377"/>
        <dbReference type="ChEBI" id="CHEBI:15378"/>
        <dbReference type="ChEBI" id="CHEBI:16199"/>
        <dbReference type="ChEBI" id="CHEBI:17544"/>
        <dbReference type="ChEBI" id="CHEBI:28938"/>
        <dbReference type="EC" id="3.5.1.5"/>
    </reaction>
</comment>
<gene>
    <name evidence="17" type="ORF">PHLGIDRAFT_28090</name>
</gene>
<dbReference type="InterPro" id="IPR017951">
    <property type="entry name" value="Urease_asu_c"/>
</dbReference>
<keyword evidence="7 11" id="KW-0378">Hydrolase</keyword>
<dbReference type="InterPro" id="IPR011059">
    <property type="entry name" value="Metal-dep_hydrolase_composite"/>
</dbReference>
<dbReference type="HOGENOM" id="CLU_000980_0_0_1"/>
<comment type="function">
    <text evidence="10">Plays a nutritional role via nitrogen acquisition in the environment. Contributes to the central nervous system invasion by enhancing yeast sequestration within microcapillary beds (such as within the brain) during hematogenous spread, thereby facilitating blood-to-brain invasion by C.neoformans. Affects fitness within the mammalian phagosome, promoting non-lytic exocytosis while delaying intracellular replication and thus reducing phagolysosomal membrane damage, events that could facilitate cryptococcal dissemination when transported inside macrophages. Urease activity is also associated with the regulation of key intracellular metabolic pathways, including melanin biosynthesis, polyamine biosynthesis, as well as intracellular levels of proline and reactive oxygen species.</text>
</comment>
<keyword evidence="6 11" id="KW-0479">Metal-binding</keyword>
<evidence type="ECO:0000256" key="9">
    <source>
        <dbReference type="ARBA" id="ARBA00030395"/>
    </source>
</evidence>
<evidence type="ECO:0000313" key="18">
    <source>
        <dbReference type="Proteomes" id="UP000053257"/>
    </source>
</evidence>
<dbReference type="InterPro" id="IPR011612">
    <property type="entry name" value="Urease_alpha_N_dom"/>
</dbReference>
<evidence type="ECO:0000256" key="10">
    <source>
        <dbReference type="ARBA" id="ARBA00056221"/>
    </source>
</evidence>
<feature type="binding site" evidence="13">
    <location>
        <position position="630"/>
    </location>
    <ligand>
        <name>Ni(2+)</name>
        <dbReference type="ChEBI" id="CHEBI:49786"/>
        <label>1</label>
    </ligand>
</feature>
<reference evidence="17 18" key="1">
    <citation type="journal article" date="2014" name="PLoS Genet.">
        <title>Analysis of the Phlebiopsis gigantea genome, transcriptome and secretome provides insight into its pioneer colonization strategies of wood.</title>
        <authorList>
            <person name="Hori C."/>
            <person name="Ishida T."/>
            <person name="Igarashi K."/>
            <person name="Samejima M."/>
            <person name="Suzuki H."/>
            <person name="Master E."/>
            <person name="Ferreira P."/>
            <person name="Ruiz-Duenas F.J."/>
            <person name="Held B."/>
            <person name="Canessa P."/>
            <person name="Larrondo L.F."/>
            <person name="Schmoll M."/>
            <person name="Druzhinina I.S."/>
            <person name="Kubicek C.P."/>
            <person name="Gaskell J.A."/>
            <person name="Kersten P."/>
            <person name="St John F."/>
            <person name="Glasner J."/>
            <person name="Sabat G."/>
            <person name="Splinter BonDurant S."/>
            <person name="Syed K."/>
            <person name="Yadav J."/>
            <person name="Mgbeahuruike A.C."/>
            <person name="Kovalchuk A."/>
            <person name="Asiegbu F.O."/>
            <person name="Lackner G."/>
            <person name="Hoffmeister D."/>
            <person name="Rencoret J."/>
            <person name="Gutierrez A."/>
            <person name="Sun H."/>
            <person name="Lindquist E."/>
            <person name="Barry K."/>
            <person name="Riley R."/>
            <person name="Grigoriev I.V."/>
            <person name="Henrissat B."/>
            <person name="Kues U."/>
            <person name="Berka R.M."/>
            <person name="Martinez A.T."/>
            <person name="Covert S.F."/>
            <person name="Blanchette R.A."/>
            <person name="Cullen D."/>
        </authorList>
    </citation>
    <scope>NUCLEOTIDE SEQUENCE [LARGE SCALE GENOMIC DNA]</scope>
    <source>
        <strain evidence="17 18">11061_1 CR5-6</strain>
    </source>
</reference>
<dbReference type="Gene3D" id="2.30.40.10">
    <property type="entry name" value="Urease, subunit C, domain 1"/>
    <property type="match status" value="1"/>
</dbReference>
<dbReference type="PIRSF" id="PIRSF001222">
    <property type="entry name" value="Urease"/>
    <property type="match status" value="1"/>
</dbReference>
<accession>A0A0C3S5B8</accession>
<dbReference type="MEROPS" id="M38.982"/>
<dbReference type="NCBIfam" id="NF009682">
    <property type="entry name" value="PRK13203.1"/>
    <property type="match status" value="1"/>
</dbReference>
<keyword evidence="18" id="KW-1185">Reference proteome</keyword>
<feature type="domain" description="Urease" evidence="16">
    <location>
        <begin position="399"/>
        <end position="840"/>
    </location>
</feature>
<dbReference type="NCBIfam" id="NF009671">
    <property type="entry name" value="PRK13192.1"/>
    <property type="match status" value="1"/>
</dbReference>
<dbReference type="Pfam" id="PF00449">
    <property type="entry name" value="Urease_alpha"/>
    <property type="match status" value="1"/>
</dbReference>
<evidence type="ECO:0000256" key="13">
    <source>
        <dbReference type="PIRSR" id="PIRSR001222-51"/>
    </source>
</evidence>
<feature type="binding site" description="via carbamate group" evidence="13">
    <location>
        <position position="487"/>
    </location>
    <ligand>
        <name>Ni(2+)</name>
        <dbReference type="ChEBI" id="CHEBI:49786"/>
        <label>2</label>
    </ligand>
</feature>
<dbReference type="PRINTS" id="PR01752">
    <property type="entry name" value="UREASE"/>
</dbReference>
<evidence type="ECO:0000256" key="1">
    <source>
        <dbReference type="ARBA" id="ARBA00004897"/>
    </source>
</evidence>
<keyword evidence="5 11" id="KW-0533">Nickel</keyword>
<dbReference type="InterPro" id="IPR002019">
    <property type="entry name" value="Urease_beta-like"/>
</dbReference>
<feature type="binding site" evidence="13">
    <location>
        <position position="516"/>
    </location>
    <ligand>
        <name>Ni(2+)</name>
        <dbReference type="ChEBI" id="CHEBI:49786"/>
        <label>2</label>
    </ligand>
</feature>
<dbReference type="GO" id="GO:0016151">
    <property type="term" value="F:nickel cation binding"/>
    <property type="evidence" value="ECO:0007669"/>
    <property type="project" value="InterPro"/>
</dbReference>
<dbReference type="PROSITE" id="PS51368">
    <property type="entry name" value="UREASE_3"/>
    <property type="match status" value="1"/>
</dbReference>
<dbReference type="GO" id="GO:0043419">
    <property type="term" value="P:urea catabolic process"/>
    <property type="evidence" value="ECO:0007669"/>
    <property type="project" value="UniProtKB-UniPathway"/>
</dbReference>
<dbReference type="InterPro" id="IPR029754">
    <property type="entry name" value="Urease_Ni-bd"/>
</dbReference>
<name>A0A0C3S5B8_PHLG1</name>
<feature type="binding site" evidence="13">
    <location>
        <position position="542"/>
    </location>
    <ligand>
        <name>Ni(2+)</name>
        <dbReference type="ChEBI" id="CHEBI:49786"/>
        <label>2</label>
    </ligand>
</feature>
<evidence type="ECO:0000256" key="8">
    <source>
        <dbReference type="ARBA" id="ARBA00023026"/>
    </source>
</evidence>
<comment type="PTM">
    <text evidence="12">Carbamylation allows a single lysine to coordinate two nickel ions.</text>
</comment>
<dbReference type="Proteomes" id="UP000053257">
    <property type="component" value="Unassembled WGS sequence"/>
</dbReference>
<evidence type="ECO:0000313" key="17">
    <source>
        <dbReference type="EMBL" id="KIP11176.1"/>
    </source>
</evidence>
<dbReference type="Gene3D" id="2.10.150.10">
    <property type="entry name" value="Urease, beta subunit"/>
    <property type="match status" value="1"/>
</dbReference>
<dbReference type="OrthoDB" id="1708534at2759"/>
<feature type="modified residue" description="N6-carboxylysine" evidence="12">
    <location>
        <position position="487"/>
    </location>
</feature>
<dbReference type="NCBIfam" id="TIGR00193">
    <property type="entry name" value="urease_gam"/>
    <property type="match status" value="1"/>
</dbReference>
<dbReference type="STRING" id="745531.A0A0C3S5B8"/>
<evidence type="ECO:0000256" key="12">
    <source>
        <dbReference type="PIRSR" id="PIRSR001222-50"/>
    </source>
</evidence>
<dbReference type="SUPFAM" id="SSF54111">
    <property type="entry name" value="Urease, gamma-subunit"/>
    <property type="match status" value="1"/>
</dbReference>
<feature type="binding site" evidence="15">
    <location>
        <position position="489"/>
    </location>
    <ligand>
        <name>substrate</name>
    </ligand>
</feature>
<dbReference type="InterPro" id="IPR006680">
    <property type="entry name" value="Amidohydro-rel"/>
</dbReference>
<feature type="binding site" evidence="13">
    <location>
        <position position="406"/>
    </location>
    <ligand>
        <name>Ni(2+)</name>
        <dbReference type="ChEBI" id="CHEBI:49786"/>
        <label>1</label>
    </ligand>
</feature>
<dbReference type="InterPro" id="IPR036461">
    <property type="entry name" value="Urease_betasu_sf"/>
</dbReference>
<evidence type="ECO:0000256" key="7">
    <source>
        <dbReference type="ARBA" id="ARBA00022801"/>
    </source>
</evidence>
<dbReference type="SUPFAM" id="SSF51338">
    <property type="entry name" value="Composite domain of metallo-dependent hydrolases"/>
    <property type="match status" value="2"/>
</dbReference>
<feature type="active site" description="Proton donor" evidence="14 15">
    <location>
        <position position="590"/>
    </location>
</feature>
<dbReference type="Gene3D" id="3.30.280.10">
    <property type="entry name" value="Urease, gamma-like subunit"/>
    <property type="match status" value="1"/>
</dbReference>
<dbReference type="InterPro" id="IPR002026">
    <property type="entry name" value="Urease_gamma/gamma-beta_su"/>
</dbReference>
<evidence type="ECO:0000256" key="2">
    <source>
        <dbReference type="ARBA" id="ARBA00011643"/>
    </source>
</evidence>
<evidence type="ECO:0000259" key="16">
    <source>
        <dbReference type="PROSITE" id="PS51368"/>
    </source>
</evidence>
<dbReference type="NCBIfam" id="NF009686">
    <property type="entry name" value="PRK13207.1"/>
    <property type="match status" value="1"/>
</dbReference>
<dbReference type="InterPro" id="IPR050069">
    <property type="entry name" value="Urease_subunit"/>
</dbReference>
<dbReference type="InterPro" id="IPR036463">
    <property type="entry name" value="Urease_gamma_sf"/>
</dbReference>
<feature type="binding site" evidence="13">
    <location>
        <position position="404"/>
    </location>
    <ligand>
        <name>Ni(2+)</name>
        <dbReference type="ChEBI" id="CHEBI:49786"/>
        <label>1</label>
    </ligand>
</feature>
<keyword evidence="8" id="KW-0843">Virulence</keyword>
<dbReference type="EMBL" id="KN840448">
    <property type="protein sequence ID" value="KIP11176.1"/>
    <property type="molecule type" value="Genomic_DNA"/>
</dbReference>
<proteinExistence type="inferred from homology"/>
<dbReference type="InterPro" id="IPR005848">
    <property type="entry name" value="Urease_asu"/>
</dbReference>
<evidence type="ECO:0000256" key="6">
    <source>
        <dbReference type="ARBA" id="ARBA00022723"/>
    </source>
</evidence>
<dbReference type="HAMAP" id="MF_01953">
    <property type="entry name" value="Urease_alpha"/>
    <property type="match status" value="1"/>
</dbReference>
<evidence type="ECO:0000256" key="11">
    <source>
        <dbReference type="PIRNR" id="PIRNR001222"/>
    </source>
</evidence>
<evidence type="ECO:0000256" key="3">
    <source>
        <dbReference type="ARBA" id="ARBA00012934"/>
    </source>
</evidence>
<comment type="subunit">
    <text evidence="2">Homohexamer.</text>
</comment>
<dbReference type="CDD" id="cd00375">
    <property type="entry name" value="Urease_alpha"/>
    <property type="match status" value="1"/>
</dbReference>
<organism evidence="17 18">
    <name type="scientific">Phlebiopsis gigantea (strain 11061_1 CR5-6)</name>
    <name type="common">White-rot fungus</name>
    <name type="synonym">Peniophora gigantea</name>
    <dbReference type="NCBI Taxonomy" id="745531"/>
    <lineage>
        <taxon>Eukaryota</taxon>
        <taxon>Fungi</taxon>
        <taxon>Dikarya</taxon>
        <taxon>Basidiomycota</taxon>
        <taxon>Agaricomycotina</taxon>
        <taxon>Agaricomycetes</taxon>
        <taxon>Polyporales</taxon>
        <taxon>Phanerochaetaceae</taxon>
        <taxon>Phlebiopsis</taxon>
    </lineage>
</organism>
<dbReference type="Pfam" id="PF01979">
    <property type="entry name" value="Amidohydro_1"/>
    <property type="match status" value="1"/>
</dbReference>